<proteinExistence type="predicted"/>
<feature type="compositionally biased region" description="Basic and acidic residues" evidence="1">
    <location>
        <begin position="234"/>
        <end position="243"/>
    </location>
</feature>
<comment type="caution">
    <text evidence="2">The sequence shown here is derived from an EMBL/GenBank/DDBJ whole genome shotgun (WGS) entry which is preliminary data.</text>
</comment>
<feature type="non-terminal residue" evidence="2">
    <location>
        <position position="1"/>
    </location>
</feature>
<feature type="compositionally biased region" description="Pro residues" evidence="1">
    <location>
        <begin position="32"/>
        <end position="42"/>
    </location>
</feature>
<accession>A0ABU4GFT9</accession>
<keyword evidence="3" id="KW-1185">Reference proteome</keyword>
<sequence length="243" mass="27752">WENPEHWSSGPDGEIGTSDDKKIDNGDIDPEPTNPEPTSPEPIKPDSEDREEEEIITVPPTPIIDSTAKPAVPDTGGTFTVNPNDPLEVTYTKPDGTAAKNEWVGDGKDWYHVDETGKLNYDWYLEGDKTWYKLNKEPGDRFGAALSGWNYEPMDDKRYFFDPATTKMLTGWQLIDHKWYYFTKQNESQTYFGSNPSGSNPNGWKYDKTKPGKPYGSMYQNERTPDGYMVDEDGVWKNKQEEQ</sequence>
<evidence type="ECO:0000313" key="3">
    <source>
        <dbReference type="Proteomes" id="UP001276854"/>
    </source>
</evidence>
<dbReference type="EMBL" id="JAWONS010000058">
    <property type="protein sequence ID" value="MDW2796496.1"/>
    <property type="molecule type" value="Genomic_DNA"/>
</dbReference>
<dbReference type="Gene3D" id="2.10.270.10">
    <property type="entry name" value="Cholin Binding"/>
    <property type="match status" value="1"/>
</dbReference>
<feature type="region of interest" description="Disordered" evidence="1">
    <location>
        <begin position="215"/>
        <end position="243"/>
    </location>
</feature>
<feature type="region of interest" description="Disordered" evidence="1">
    <location>
        <begin position="1"/>
        <end position="84"/>
    </location>
</feature>
<dbReference type="Proteomes" id="UP001276854">
    <property type="component" value="Unassembled WGS sequence"/>
</dbReference>
<evidence type="ECO:0000256" key="1">
    <source>
        <dbReference type="SAM" id="MobiDB-lite"/>
    </source>
</evidence>
<gene>
    <name evidence="2" type="ORF">RZO55_02730</name>
</gene>
<name>A0ABU4GFT9_9CLOT</name>
<dbReference type="SUPFAM" id="SSF69360">
    <property type="entry name" value="Cell wall binding repeat"/>
    <property type="match status" value="1"/>
</dbReference>
<evidence type="ECO:0000313" key="2">
    <source>
        <dbReference type="EMBL" id="MDW2796496.1"/>
    </source>
</evidence>
<organism evidence="2 3">
    <name type="scientific">Clostridium boliviensis</name>
    <dbReference type="NCBI Taxonomy" id="318465"/>
    <lineage>
        <taxon>Bacteria</taxon>
        <taxon>Bacillati</taxon>
        <taxon>Bacillota</taxon>
        <taxon>Clostridia</taxon>
        <taxon>Eubacteriales</taxon>
        <taxon>Clostridiaceae</taxon>
        <taxon>Clostridium</taxon>
    </lineage>
</organism>
<protein>
    <submittedName>
        <fullName evidence="2">Uncharacterized protein</fullName>
    </submittedName>
</protein>
<reference evidence="2 3" key="1">
    <citation type="submission" date="2023-10" db="EMBL/GenBank/DDBJ databases">
        <title>A novel Glycoside Hydrolase 43-Like Enzyme from Clostrdium boliviensis is an Endo-xylanase, and a Candidate for Xylooligosaccharides Production from Different Xylan Substrates.</title>
        <authorList>
            <person name="Alvarez M.T."/>
            <person name="Rocabado-Villegas L.R."/>
            <person name="Salas-Veizaga D.M."/>
            <person name="Linares-Pasten J.A."/>
            <person name="Gudmundsdottir E.E."/>
            <person name="Hreggvidsson G.O."/>
            <person name="Adlercreutz P."/>
            <person name="Nordberg Karlsson E."/>
        </authorList>
    </citation>
    <scope>NUCLEOTIDE SEQUENCE [LARGE SCALE GENOMIC DNA]</scope>
    <source>
        <strain evidence="2 3">E-1</strain>
    </source>
</reference>